<reference evidence="3" key="1">
    <citation type="submission" date="2015-07" db="EMBL/GenBank/DDBJ databases">
        <title>Genome sequencing of Sunxiuqinia dokdonensis strain SK.</title>
        <authorList>
            <person name="Ahn S."/>
            <person name="Kim B.-C."/>
        </authorList>
    </citation>
    <scope>NUCLEOTIDE SEQUENCE [LARGE SCALE GENOMIC DNA]</scope>
    <source>
        <strain evidence="3">SK</strain>
    </source>
</reference>
<organism evidence="2 3">
    <name type="scientific">Sunxiuqinia dokdonensis</name>
    <dbReference type="NCBI Taxonomy" id="1409788"/>
    <lineage>
        <taxon>Bacteria</taxon>
        <taxon>Pseudomonadati</taxon>
        <taxon>Bacteroidota</taxon>
        <taxon>Bacteroidia</taxon>
        <taxon>Marinilabiliales</taxon>
        <taxon>Prolixibacteraceae</taxon>
        <taxon>Sunxiuqinia</taxon>
    </lineage>
</organism>
<dbReference type="EMBL" id="LGIA01000181">
    <property type="protein sequence ID" value="KOH43622.1"/>
    <property type="molecule type" value="Genomic_DNA"/>
</dbReference>
<name>A0A0L8V5Z5_9BACT</name>
<dbReference type="SMART" id="SM00886">
    <property type="entry name" value="Dabb"/>
    <property type="match status" value="1"/>
</dbReference>
<dbReference type="Pfam" id="PF07876">
    <property type="entry name" value="Dabb"/>
    <property type="match status" value="1"/>
</dbReference>
<dbReference type="STRING" id="1409788.NC99_35420"/>
<comment type="caution">
    <text evidence="2">The sequence shown here is derived from an EMBL/GenBank/DDBJ whole genome shotgun (WGS) entry which is preliminary data.</text>
</comment>
<dbReference type="PANTHER" id="PTHR37832:SF1">
    <property type="entry name" value="STRESS-RESPONSE A_B BARREL DOMAIN-CONTAINING PROTEIN"/>
    <property type="match status" value="1"/>
</dbReference>
<dbReference type="RefSeq" id="WP_053186081.1">
    <property type="nucleotide sequence ID" value="NZ_LGIA01000181.1"/>
</dbReference>
<evidence type="ECO:0000313" key="3">
    <source>
        <dbReference type="Proteomes" id="UP000036958"/>
    </source>
</evidence>
<protein>
    <recommendedName>
        <fullName evidence="1">Stress-response A/B barrel domain-containing protein</fullName>
    </recommendedName>
</protein>
<keyword evidence="3" id="KW-1185">Reference proteome</keyword>
<feature type="domain" description="Stress-response A/B barrel" evidence="1">
    <location>
        <begin position="2"/>
        <end position="97"/>
    </location>
</feature>
<dbReference type="InterPro" id="IPR011008">
    <property type="entry name" value="Dimeric_a/b-barrel"/>
</dbReference>
<dbReference type="InterPro" id="IPR013097">
    <property type="entry name" value="Dabb"/>
</dbReference>
<proteinExistence type="predicted"/>
<dbReference type="Gene3D" id="3.30.70.100">
    <property type="match status" value="1"/>
</dbReference>
<dbReference type="SUPFAM" id="SSF54909">
    <property type="entry name" value="Dimeric alpha+beta barrel"/>
    <property type="match status" value="1"/>
</dbReference>
<dbReference type="OrthoDB" id="9808130at2"/>
<dbReference type="PANTHER" id="PTHR37832">
    <property type="entry name" value="BLL2683 PROTEIN"/>
    <property type="match status" value="1"/>
</dbReference>
<dbReference type="Proteomes" id="UP000036958">
    <property type="component" value="Unassembled WGS sequence"/>
</dbReference>
<gene>
    <name evidence="2" type="ORF">NC99_35420</name>
</gene>
<accession>A0A0L8V5Z5</accession>
<sequence>MINHVVLFKLKGYPEAEKVAVLRKIKDALESLKDKIEQLKYLEVGLNYELNAKSYDVCLISHFESIADLDIYRVHPEHLKVVELIQETTVERAAVDFEF</sequence>
<evidence type="ECO:0000259" key="1">
    <source>
        <dbReference type="PROSITE" id="PS51502"/>
    </source>
</evidence>
<dbReference type="PROSITE" id="PS51502">
    <property type="entry name" value="S_R_A_B_BARREL"/>
    <property type="match status" value="1"/>
</dbReference>
<dbReference type="AlphaFoldDB" id="A0A0L8V5Z5"/>
<evidence type="ECO:0000313" key="2">
    <source>
        <dbReference type="EMBL" id="KOH43622.1"/>
    </source>
</evidence>